<feature type="compositionally biased region" description="Basic and acidic residues" evidence="15">
    <location>
        <begin position="419"/>
        <end position="434"/>
    </location>
</feature>
<dbReference type="GO" id="GO:0003777">
    <property type="term" value="F:microtubule motor activity"/>
    <property type="evidence" value="ECO:0007669"/>
    <property type="project" value="InterPro"/>
</dbReference>
<feature type="compositionally biased region" description="Basic and acidic residues" evidence="15">
    <location>
        <begin position="812"/>
        <end position="824"/>
    </location>
</feature>
<dbReference type="GO" id="GO:0008017">
    <property type="term" value="F:microtubule binding"/>
    <property type="evidence" value="ECO:0007669"/>
    <property type="project" value="InterPro"/>
</dbReference>
<dbReference type="PROSITE" id="PS00411">
    <property type="entry name" value="KINESIN_MOTOR_1"/>
    <property type="match status" value="1"/>
</dbReference>
<feature type="domain" description="Kinesin motor" evidence="16">
    <location>
        <begin position="1814"/>
        <end position="2147"/>
    </location>
</feature>
<dbReference type="CDD" id="cd01367">
    <property type="entry name" value="KISc_KIF2_like"/>
    <property type="match status" value="1"/>
</dbReference>
<feature type="compositionally biased region" description="Gly residues" evidence="15">
    <location>
        <begin position="1686"/>
        <end position="1695"/>
    </location>
</feature>
<keyword evidence="18" id="KW-1185">Reference proteome</keyword>
<keyword evidence="10 14" id="KW-0505">Motor protein</keyword>
<dbReference type="InterPro" id="IPR027417">
    <property type="entry name" value="P-loop_NTPase"/>
</dbReference>
<feature type="region of interest" description="Disordered" evidence="15">
    <location>
        <begin position="588"/>
        <end position="626"/>
    </location>
</feature>
<dbReference type="GO" id="GO:0005524">
    <property type="term" value="F:ATP binding"/>
    <property type="evidence" value="ECO:0007669"/>
    <property type="project" value="UniProtKB-UniRule"/>
</dbReference>
<feature type="region of interest" description="Disordered" evidence="15">
    <location>
        <begin position="1646"/>
        <end position="1784"/>
    </location>
</feature>
<evidence type="ECO:0000256" key="9">
    <source>
        <dbReference type="ARBA" id="ARBA00023054"/>
    </source>
</evidence>
<feature type="compositionally biased region" description="Low complexity" evidence="15">
    <location>
        <begin position="969"/>
        <end position="990"/>
    </location>
</feature>
<feature type="compositionally biased region" description="Basic and acidic residues" evidence="15">
    <location>
        <begin position="552"/>
        <end position="564"/>
    </location>
</feature>
<feature type="compositionally biased region" description="Basic and acidic residues" evidence="15">
    <location>
        <begin position="1447"/>
        <end position="1469"/>
    </location>
</feature>
<feature type="compositionally biased region" description="Basic residues" evidence="15">
    <location>
        <begin position="318"/>
        <end position="330"/>
    </location>
</feature>
<feature type="region of interest" description="Disordered" evidence="15">
    <location>
        <begin position="1124"/>
        <end position="1147"/>
    </location>
</feature>
<dbReference type="PANTHER" id="PTHR47971:SF8">
    <property type="entry name" value="KINESIN-LIKE PROTEIN"/>
    <property type="match status" value="1"/>
</dbReference>
<feature type="compositionally biased region" description="Low complexity" evidence="15">
    <location>
        <begin position="1174"/>
        <end position="1184"/>
    </location>
</feature>
<dbReference type="GO" id="GO:0007059">
    <property type="term" value="P:chromosome segregation"/>
    <property type="evidence" value="ECO:0007669"/>
    <property type="project" value="UniProtKB-KW"/>
</dbReference>
<feature type="compositionally biased region" description="Polar residues" evidence="15">
    <location>
        <begin position="565"/>
        <end position="574"/>
    </location>
</feature>
<feature type="region of interest" description="Disordered" evidence="15">
    <location>
        <begin position="848"/>
        <end position="943"/>
    </location>
</feature>
<gene>
    <name evidence="17" type="ORF">TCAL_04596</name>
</gene>
<evidence type="ECO:0000256" key="12">
    <source>
        <dbReference type="ARBA" id="ARBA00023306"/>
    </source>
</evidence>
<feature type="compositionally biased region" description="Basic and acidic residues" evidence="15">
    <location>
        <begin position="509"/>
        <end position="521"/>
    </location>
</feature>
<dbReference type="InterPro" id="IPR001752">
    <property type="entry name" value="Kinesin_motor_dom"/>
</dbReference>
<feature type="compositionally biased region" description="Basic and acidic residues" evidence="15">
    <location>
        <begin position="1744"/>
        <end position="1771"/>
    </location>
</feature>
<dbReference type="GO" id="GO:0000922">
    <property type="term" value="C:spindle pole"/>
    <property type="evidence" value="ECO:0007669"/>
    <property type="project" value="UniProtKB-SubCell"/>
</dbReference>
<dbReference type="GO" id="GO:0007018">
    <property type="term" value="P:microtubule-based movement"/>
    <property type="evidence" value="ECO:0007669"/>
    <property type="project" value="InterPro"/>
</dbReference>
<feature type="compositionally biased region" description="Polar residues" evidence="15">
    <location>
        <begin position="1701"/>
        <end position="1728"/>
    </location>
</feature>
<evidence type="ECO:0000259" key="16">
    <source>
        <dbReference type="PROSITE" id="PS50067"/>
    </source>
</evidence>
<dbReference type="SMART" id="SM00129">
    <property type="entry name" value="KISc"/>
    <property type="match status" value="1"/>
</dbReference>
<feature type="binding site" evidence="14">
    <location>
        <begin position="1904"/>
        <end position="1911"/>
    </location>
    <ligand>
        <name>ATP</name>
        <dbReference type="ChEBI" id="CHEBI:30616"/>
    </ligand>
</feature>
<keyword evidence="6" id="KW-0498">Mitosis</keyword>
<evidence type="ECO:0000256" key="14">
    <source>
        <dbReference type="PROSITE-ProRule" id="PRU00283"/>
    </source>
</evidence>
<dbReference type="Pfam" id="PF22923">
    <property type="entry name" value="KIF2A-like_1st"/>
    <property type="match status" value="1"/>
</dbReference>
<dbReference type="GO" id="GO:0007019">
    <property type="term" value="P:microtubule depolymerization"/>
    <property type="evidence" value="ECO:0007669"/>
    <property type="project" value="TreeGrafter"/>
</dbReference>
<keyword evidence="4" id="KW-0493">Microtubule</keyword>
<keyword evidence="11" id="KW-0206">Cytoskeleton</keyword>
<name>A0A553PA83_TIGCA</name>
<dbReference type="GO" id="GO:0051301">
    <property type="term" value="P:cell division"/>
    <property type="evidence" value="ECO:0007669"/>
    <property type="project" value="UniProtKB-KW"/>
</dbReference>
<feature type="region of interest" description="Disordered" evidence="15">
    <location>
        <begin position="509"/>
        <end position="575"/>
    </location>
</feature>
<dbReference type="GO" id="GO:0005828">
    <property type="term" value="C:kinetochore microtubule"/>
    <property type="evidence" value="ECO:0007669"/>
    <property type="project" value="UniProtKB-ARBA"/>
</dbReference>
<keyword evidence="5 14" id="KW-0547">Nucleotide-binding</keyword>
<evidence type="ECO:0000256" key="10">
    <source>
        <dbReference type="ARBA" id="ARBA00023175"/>
    </source>
</evidence>
<feature type="compositionally biased region" description="Polar residues" evidence="15">
    <location>
        <begin position="531"/>
        <end position="549"/>
    </location>
</feature>
<feature type="compositionally biased region" description="Low complexity" evidence="15">
    <location>
        <begin position="913"/>
        <end position="941"/>
    </location>
</feature>
<sequence>MTADQDDVMSRMKLGSNVDIKRSDGVEVVGVKKRCCSTPDPALKRGGLNRPKRPNRRRLREELKPRGEREFWEDQACRSTMGQCTSIKQKRRKQKNNRKKEKDPQHEPSQASQSDLSRPYVTSDRDNKSEQSDSNDEDLGDIGMKARKSSNKSAVAPPQRRPSTKVSRREDVRKISVMSINQRPSDSDDDGLVVHDVVRKIGCEKFEIDFGVPDQRSSHLKKKPMLSSRMTKQRSTSKKENIAPSEASENVKTPRKKSLGKSKTPSSSSANSSLSSGKRSSPKGFTMGHTKSKHQFDNESLGGESVKSTSTSASSLSRKGRNRRKWRKKQGYSLPSGLDKPFVGSSSTLYPHDLDGNDAVLVSYHDHKTESLYSPELTPRNFSKKPQRAKSMAIPTQSCPIYPSYQSSNSVEDLTSRVTESHWRPSPDHRDSRNVKPSLMSTKRSHVDGNCPKTDPVLAKVLERQQSFKEELEAMLERTRSNQDKLAPKLEHIKVQSAVQDVEALNHSDDAVGLNRSERSRNTTLPPPHSMATTSKCDSSKPPTHSTNIAFDDARKEETHKEDSSSQNSPPQFEQSKKVLEFEDDNQANGLASTDPANEKNKSEHNQGNAKVMKPAEQEEEEQSPVYAKVIRDHKSKSKGKLAPVGTLDVIEVNSQIGPSPCHTDLNECPKNDKLGQAHLKIKTSEIPFPLLEEPEKELAMKQDHSNKTEPTIRSDLHIDSEAKPITQEATAVQEPATGMHEKNGVPSKEKNELIAEDDDEGGKENVSSKSSDDEEDSDYETVEVLHKEGSDSKSLQIVKSQGSKRSSQISDETKDMPIVRSGEEEIESSVNAGEDVIADFVPSETAAVNQKFDEDEFPLSDSNINRDPDKGEAKSANALDLDPRNFPSPSPPRFNFGNPDLDQEELLVLRTPSEVSSSSSSSSSASIPSSSPSPSSSTQSFLAFDEIEIHGKKLRADSGEKFDYEPFSSSEYSAPSSSSQPSSVESGGSTTSPEDALVAKMSQKPGMPLERSAKNTPSPPVLKRESTLVGKEIEDAIAKGNYSAHSSAGLPERSRFDGVLLEAEGNSNSNRYHEELKTTSYKDWESLVESCIDLPEAEEGLVDEHFQLFNADRDQRHMYMHPSHRGTRLPPVGCSSDDLVSSSNTDEEIVQTNNHCYDSLEDIMSGERRRARSTSSSVSGRRTLPPVPSDVDQRQRAIQILSLQAMLSDPSVPVPPPTDRIFSHPTPKLPIHSSFQPDSLDVMNSSLSRNPKGSFANDLEHSCNPRPIPFPNRNDLIREPLAQMANQEPASVGRRRQLPLVPSYPNDHVDEEHIDRVPAQTSPEVDSGFPSMDVSISNIDDRLISPSHLQVIDSPPTTSHTTTPSPCGNASQEGDVALMSNFIWVDLNEDKPGKKGNSSKKAEVCSNANSHALLNKRPSRATDSQSTAARKAQHRLSAPEPNLQRRKTESSIEVVRKRQSSDTRETSRRSSLQPNGPKNTKGLFPAKRRNSSASRIHSAVVSGINPETRSVTVEWFEQGETKGKEIELGAILSLNQDLLVPNDSTSYIPNKLSKQSSGRAKMAFGGVGRGVAWFLPECAEYLPPKRDECPETKDRIERRRRRRRRRRREVDVISGPSNTKLPVVDEVNVIDIEDEDLSFTSFFVGMEGKPGKADTKRPMYVPRPSNVVGGAQQPPPQQSNNKTAGGAGVGGGSGMRTRNKATSRQTLAVSSDPPSLQNGSENIPPRSNSEKSDTVGKAAGNGVDRRRSNVVKEIDRLQKNREERRARQEAQRQAAKNIDPGNPNYEFLSMIQEYQEQLEYTPLTDTDPIYDHQISVCVRKRPMSKKENNRREIDVVTCPNKDQVIVHEPRTKVDLTKYLENQLFRYDYAFDETSTNELVYKYAAKPLVQNIFEGGMATCFAYGQTGSGKTHTMGGEFHGKTQDSKNGIYALATKDVFKYLHSPKYRDLNLRISCSYFEIYSGKVFDLLSGKSKLRVLEDGKQQVVIVGLTEKEVDSVEDVLKLINHGNSIRTSGQTSANAHSSRSHAVFQIILRVNNMKRPLHGKFSLIDLAGNERGADTSSANRQTRMEGAEINKSLLALKECIRALGRKGGHLPFRASKLTQVLRDSFIGEKSKTCMIAMVSPSMGSCEHTLNTLRYADRVKELGASDPANNGKPNEIQMDDGILSPEDSDLAQLRSMNEGELSADWYNFQEVISHLQGLEDDLVESHRNVIDSMQKWYQEDSSLLALTNEVDYDQDGKCTRKTYCQQLEDMIDEKIESLATLRQKAKGFRVMLNDEEAKSRLLQQLK</sequence>
<dbReference type="OMA" id="DDSHETQ"/>
<dbReference type="PRINTS" id="PR00380">
    <property type="entry name" value="KINESINHEAVY"/>
</dbReference>
<evidence type="ECO:0000313" key="17">
    <source>
        <dbReference type="EMBL" id="TRY74579.1"/>
    </source>
</evidence>
<feature type="region of interest" description="Disordered" evidence="15">
    <location>
        <begin position="1350"/>
        <end position="1374"/>
    </location>
</feature>
<reference evidence="17 18" key="1">
    <citation type="journal article" date="2018" name="Nat. Ecol. Evol.">
        <title>Genomic signatures of mitonuclear coevolution across populations of Tigriopus californicus.</title>
        <authorList>
            <person name="Barreto F.S."/>
            <person name="Watson E.T."/>
            <person name="Lima T.G."/>
            <person name="Willett C.S."/>
            <person name="Edmands S."/>
            <person name="Li W."/>
            <person name="Burton R.S."/>
        </authorList>
    </citation>
    <scope>NUCLEOTIDE SEQUENCE [LARGE SCALE GENOMIC DNA]</scope>
    <source>
        <strain evidence="17 18">San Diego</strain>
    </source>
</reference>
<feature type="region of interest" description="Disordered" evidence="15">
    <location>
        <begin position="371"/>
        <end position="453"/>
    </location>
</feature>
<feature type="compositionally biased region" description="Low complexity" evidence="15">
    <location>
        <begin position="261"/>
        <end position="283"/>
    </location>
</feature>
<feature type="region of interest" description="Disordered" evidence="15">
    <location>
        <begin position="207"/>
        <end position="356"/>
    </location>
</feature>
<feature type="compositionally biased region" description="Basic and acidic residues" evidence="15">
    <location>
        <begin position="956"/>
        <end position="965"/>
    </location>
</feature>
<feature type="compositionally biased region" description="Basic and acidic residues" evidence="15">
    <location>
        <begin position="865"/>
        <end position="874"/>
    </location>
</feature>
<dbReference type="Gene3D" id="3.40.850.10">
    <property type="entry name" value="Kinesin motor domain"/>
    <property type="match status" value="1"/>
</dbReference>
<evidence type="ECO:0000256" key="1">
    <source>
        <dbReference type="ARBA" id="ARBA00004647"/>
    </source>
</evidence>
<feature type="compositionally biased region" description="Low complexity" evidence="15">
    <location>
        <begin position="305"/>
        <end position="317"/>
    </location>
</feature>
<evidence type="ECO:0000256" key="13">
    <source>
        <dbReference type="ARBA" id="ARBA00061030"/>
    </source>
</evidence>
<keyword evidence="8 14" id="KW-0067">ATP-binding</keyword>
<evidence type="ECO:0000256" key="5">
    <source>
        <dbReference type="ARBA" id="ARBA00022741"/>
    </source>
</evidence>
<keyword evidence="9" id="KW-0175">Coiled coil</keyword>
<evidence type="ECO:0000256" key="6">
    <source>
        <dbReference type="ARBA" id="ARBA00022776"/>
    </source>
</evidence>
<dbReference type="InterPro" id="IPR036961">
    <property type="entry name" value="Kinesin_motor_dom_sf"/>
</dbReference>
<dbReference type="PROSITE" id="PS50067">
    <property type="entry name" value="KINESIN_MOTOR_2"/>
    <property type="match status" value="1"/>
</dbReference>
<feature type="compositionally biased region" description="Polar residues" evidence="15">
    <location>
        <begin position="77"/>
        <end position="87"/>
    </location>
</feature>
<comment type="similarity">
    <text evidence="13">Belongs to the TRAFAC class myosin-kinesin ATPase superfamily. Kinesin family. KIN-13 subfamily.</text>
</comment>
<dbReference type="STRING" id="6832.A0A553PA83"/>
<dbReference type="FunFam" id="3.40.850.10:FF:000012">
    <property type="entry name" value="Kinesin-like protein"/>
    <property type="match status" value="1"/>
</dbReference>
<keyword evidence="12" id="KW-0131">Cell cycle</keyword>
<feature type="compositionally biased region" description="Polar residues" evidence="15">
    <location>
        <begin position="107"/>
        <end position="116"/>
    </location>
</feature>
<comment type="subcellular location">
    <subcellularLocation>
        <location evidence="1">Cytoplasm</location>
        <location evidence="1">Cytoskeleton</location>
        <location evidence="1">Spindle pole</location>
    </subcellularLocation>
</comment>
<evidence type="ECO:0000256" key="3">
    <source>
        <dbReference type="ARBA" id="ARBA00022618"/>
    </source>
</evidence>
<proteinExistence type="inferred from homology"/>
<keyword evidence="3" id="KW-0132">Cell division</keyword>
<feature type="region of interest" description="Disordered" evidence="15">
    <location>
        <begin position="686"/>
        <end position="832"/>
    </location>
</feature>
<feature type="region of interest" description="Disordered" evidence="15">
    <location>
        <begin position="2148"/>
        <end position="2167"/>
    </location>
</feature>
<evidence type="ECO:0000313" key="18">
    <source>
        <dbReference type="Proteomes" id="UP000318571"/>
    </source>
</evidence>
<evidence type="ECO:0000256" key="4">
    <source>
        <dbReference type="ARBA" id="ARBA00022701"/>
    </source>
</evidence>
<evidence type="ECO:0000256" key="8">
    <source>
        <dbReference type="ARBA" id="ARBA00022840"/>
    </source>
</evidence>
<evidence type="ECO:0000256" key="15">
    <source>
        <dbReference type="SAM" id="MobiDB-lite"/>
    </source>
</evidence>
<dbReference type="InterPro" id="IPR019821">
    <property type="entry name" value="Kinesin_motor_CS"/>
</dbReference>
<keyword evidence="2" id="KW-0963">Cytoplasm</keyword>
<accession>A0A553PA83</accession>
<feature type="compositionally biased region" description="Low complexity" evidence="15">
    <location>
        <begin position="1355"/>
        <end position="1367"/>
    </location>
</feature>
<feature type="compositionally biased region" description="Basic residues" evidence="15">
    <location>
        <begin position="1599"/>
        <end position="1608"/>
    </location>
</feature>
<protein>
    <recommendedName>
        <fullName evidence="16">Kinesin motor domain-containing protein</fullName>
    </recommendedName>
</protein>
<feature type="compositionally biased region" description="Basic and acidic residues" evidence="15">
    <location>
        <begin position="59"/>
        <end position="76"/>
    </location>
</feature>
<feature type="region of interest" description="Disordered" evidence="15">
    <location>
        <begin position="36"/>
        <end position="191"/>
    </location>
</feature>
<feature type="compositionally biased region" description="Polar residues" evidence="15">
    <location>
        <begin position="793"/>
        <end position="811"/>
    </location>
</feature>
<dbReference type="EMBL" id="VCGU01000005">
    <property type="protein sequence ID" value="TRY74579.1"/>
    <property type="molecule type" value="Genomic_DNA"/>
</dbReference>
<feature type="region of interest" description="Disordered" evidence="15">
    <location>
        <begin position="1167"/>
        <end position="1194"/>
    </location>
</feature>
<feature type="compositionally biased region" description="Basic residues" evidence="15">
    <location>
        <begin position="88"/>
        <end position="99"/>
    </location>
</feature>
<feature type="region of interest" description="Disordered" evidence="15">
    <location>
        <begin position="1598"/>
        <end position="1618"/>
    </location>
</feature>
<dbReference type="InterPro" id="IPR054473">
    <property type="entry name" value="KIF2A-like_N"/>
</dbReference>
<dbReference type="SUPFAM" id="SSF52540">
    <property type="entry name" value="P-loop containing nucleoside triphosphate hydrolases"/>
    <property type="match status" value="1"/>
</dbReference>
<feature type="region of interest" description="Disordered" evidence="15">
    <location>
        <begin position="956"/>
        <end position="1028"/>
    </location>
</feature>
<dbReference type="PANTHER" id="PTHR47971">
    <property type="entry name" value="KINESIN-RELATED PROTEIN 6"/>
    <property type="match status" value="1"/>
</dbReference>
<keyword evidence="7" id="KW-0159">Chromosome partition</keyword>
<evidence type="ECO:0000256" key="2">
    <source>
        <dbReference type="ARBA" id="ARBA00022490"/>
    </source>
</evidence>
<feature type="region of interest" description="Disordered" evidence="15">
    <location>
        <begin position="1390"/>
        <end position="1501"/>
    </location>
</feature>
<feature type="compositionally biased region" description="Polar residues" evidence="15">
    <location>
        <begin position="394"/>
        <end position="418"/>
    </location>
</feature>
<comment type="caution">
    <text evidence="17">The sequence shown here is derived from an EMBL/GenBank/DDBJ whole genome shotgun (WGS) entry which is preliminary data.</text>
</comment>
<dbReference type="InterPro" id="IPR027640">
    <property type="entry name" value="Kinesin-like_fam"/>
</dbReference>
<evidence type="ECO:0000256" key="7">
    <source>
        <dbReference type="ARBA" id="ARBA00022829"/>
    </source>
</evidence>
<dbReference type="Pfam" id="PF00225">
    <property type="entry name" value="Kinesin"/>
    <property type="match status" value="1"/>
</dbReference>
<dbReference type="Proteomes" id="UP000318571">
    <property type="component" value="Chromosome 2"/>
</dbReference>
<feature type="compositionally biased region" description="Acidic residues" evidence="15">
    <location>
        <begin position="773"/>
        <end position="782"/>
    </location>
</feature>
<evidence type="ECO:0000256" key="11">
    <source>
        <dbReference type="ARBA" id="ARBA00023212"/>
    </source>
</evidence>
<feature type="compositionally biased region" description="Basic and acidic residues" evidence="15">
    <location>
        <begin position="740"/>
        <end position="754"/>
    </location>
</feature>
<feature type="compositionally biased region" description="Basic and acidic residues" evidence="15">
    <location>
        <begin position="697"/>
        <end position="723"/>
    </location>
</feature>
<organism evidence="17 18">
    <name type="scientific">Tigriopus californicus</name>
    <name type="common">Marine copepod</name>
    <dbReference type="NCBI Taxonomy" id="6832"/>
    <lineage>
        <taxon>Eukaryota</taxon>
        <taxon>Metazoa</taxon>
        <taxon>Ecdysozoa</taxon>
        <taxon>Arthropoda</taxon>
        <taxon>Crustacea</taxon>
        <taxon>Multicrustacea</taxon>
        <taxon>Hexanauplia</taxon>
        <taxon>Copepoda</taxon>
        <taxon>Harpacticoida</taxon>
        <taxon>Harpacticidae</taxon>
        <taxon>Tigriopus</taxon>
    </lineage>
</organism>